<dbReference type="AlphaFoldDB" id="A0AAW1B933"/>
<feature type="compositionally biased region" description="Basic and acidic residues" evidence="5">
    <location>
        <begin position="158"/>
        <end position="192"/>
    </location>
</feature>
<keyword evidence="3" id="KW-1133">Transmembrane helix</keyword>
<feature type="chain" id="PRO_5043463538" evidence="6">
    <location>
        <begin position="18"/>
        <end position="276"/>
    </location>
</feature>
<evidence type="ECO:0000256" key="4">
    <source>
        <dbReference type="ARBA" id="ARBA00023136"/>
    </source>
</evidence>
<evidence type="ECO:0000256" key="6">
    <source>
        <dbReference type="SAM" id="SignalP"/>
    </source>
</evidence>
<evidence type="ECO:0000256" key="1">
    <source>
        <dbReference type="ARBA" id="ARBA00004370"/>
    </source>
</evidence>
<accession>A0AAW1B933</accession>
<dbReference type="GO" id="GO:0016020">
    <property type="term" value="C:membrane"/>
    <property type="evidence" value="ECO:0007669"/>
    <property type="project" value="UniProtKB-SubCell"/>
</dbReference>
<comment type="subcellular location">
    <subcellularLocation>
        <location evidence="1">Membrane</location>
    </subcellularLocation>
</comment>
<dbReference type="InterPro" id="IPR001828">
    <property type="entry name" value="ANF_lig-bd_rcpt"/>
</dbReference>
<comment type="caution">
    <text evidence="8">The sequence shown here is derived from an EMBL/GenBank/DDBJ whole genome shotgun (WGS) entry which is preliminary data.</text>
</comment>
<feature type="signal peptide" evidence="6">
    <location>
        <begin position="1"/>
        <end position="17"/>
    </location>
</feature>
<reference evidence="8 9" key="1">
    <citation type="journal article" date="2024" name="Proc. Natl. Acad. Sci. U.S.A.">
        <title>The genetic regulatory architecture and epigenomic basis for age-related changes in rattlesnake venom.</title>
        <authorList>
            <person name="Hogan M.P."/>
            <person name="Holding M.L."/>
            <person name="Nystrom G.S."/>
            <person name="Colston T.J."/>
            <person name="Bartlett D.A."/>
            <person name="Mason A.J."/>
            <person name="Ellsworth S.A."/>
            <person name="Rautsaw R.M."/>
            <person name="Lawrence K.C."/>
            <person name="Strickland J.L."/>
            <person name="He B."/>
            <person name="Fraser P."/>
            <person name="Margres M.J."/>
            <person name="Gilbert D.M."/>
            <person name="Gibbs H.L."/>
            <person name="Parkinson C.L."/>
            <person name="Rokyta D.R."/>
        </authorList>
    </citation>
    <scope>NUCLEOTIDE SEQUENCE [LARGE SCALE GENOMIC DNA]</scope>
    <source>
        <strain evidence="8">DRR0105</strain>
    </source>
</reference>
<evidence type="ECO:0000256" key="2">
    <source>
        <dbReference type="ARBA" id="ARBA00022692"/>
    </source>
</evidence>
<keyword evidence="4" id="KW-0472">Membrane</keyword>
<proteinExistence type="predicted"/>
<dbReference type="Proteomes" id="UP001474421">
    <property type="component" value="Unassembled WGS sequence"/>
</dbReference>
<dbReference type="InterPro" id="IPR028082">
    <property type="entry name" value="Peripla_BP_I"/>
</dbReference>
<evidence type="ECO:0000313" key="9">
    <source>
        <dbReference type="Proteomes" id="UP001474421"/>
    </source>
</evidence>
<evidence type="ECO:0000259" key="7">
    <source>
        <dbReference type="Pfam" id="PF01094"/>
    </source>
</evidence>
<keyword evidence="6" id="KW-0732">Signal</keyword>
<dbReference type="Gene3D" id="3.40.50.2300">
    <property type="match status" value="1"/>
</dbReference>
<feature type="compositionally biased region" description="Basic and acidic residues" evidence="5">
    <location>
        <begin position="264"/>
        <end position="276"/>
    </location>
</feature>
<organism evidence="8 9">
    <name type="scientific">Crotalus adamanteus</name>
    <name type="common">Eastern diamondback rattlesnake</name>
    <dbReference type="NCBI Taxonomy" id="8729"/>
    <lineage>
        <taxon>Eukaryota</taxon>
        <taxon>Metazoa</taxon>
        <taxon>Chordata</taxon>
        <taxon>Craniata</taxon>
        <taxon>Vertebrata</taxon>
        <taxon>Euteleostomi</taxon>
        <taxon>Lepidosauria</taxon>
        <taxon>Squamata</taxon>
        <taxon>Bifurcata</taxon>
        <taxon>Unidentata</taxon>
        <taxon>Episquamata</taxon>
        <taxon>Toxicofera</taxon>
        <taxon>Serpentes</taxon>
        <taxon>Colubroidea</taxon>
        <taxon>Viperidae</taxon>
        <taxon>Crotalinae</taxon>
        <taxon>Crotalus</taxon>
    </lineage>
</organism>
<feature type="region of interest" description="Disordered" evidence="5">
    <location>
        <begin position="158"/>
        <end position="276"/>
    </location>
</feature>
<feature type="domain" description="Receptor ligand binding region" evidence="7">
    <location>
        <begin position="6"/>
        <end position="160"/>
    </location>
</feature>
<evidence type="ECO:0000313" key="8">
    <source>
        <dbReference type="EMBL" id="KAK9398716.1"/>
    </source>
</evidence>
<protein>
    <submittedName>
        <fullName evidence="8">Glutamate receptor ionotropic delta-2-like</fullName>
    </submittedName>
</protein>
<gene>
    <name evidence="8" type="ORF">NXF25_013685</name>
</gene>
<dbReference type="EMBL" id="JAOTOJ010000007">
    <property type="protein sequence ID" value="KAK9398716.1"/>
    <property type="molecule type" value="Genomic_DNA"/>
</dbReference>
<keyword evidence="8" id="KW-0675">Receptor</keyword>
<sequence>MNHGILALVSSIGCTSAGSLQSLADAMHIPHLFIQRSTAGTPRSGCGTTRSNRNDDYTLFVRPPVYIKDVILRVVTEYAWQKFIIFYDNEYDIRGIQEFLDKVSQQGMDVALQKVENNINKMITGLFTTMRIEELNRYRDTLRRAILVMNPSTAKSFIAERKEKERKERKTEKERGEGEKVRGKREREERERKERKRKRKEKERERKRERKEKERGRGKRKREERGKERKGEEREKERKEKKRKEEIEEREIGKRKEKGKRKKGGEEREKEKEKKH</sequence>
<feature type="compositionally biased region" description="Basic and acidic residues" evidence="5">
    <location>
        <begin position="202"/>
        <end position="254"/>
    </location>
</feature>
<keyword evidence="2" id="KW-0812">Transmembrane</keyword>
<evidence type="ECO:0000256" key="5">
    <source>
        <dbReference type="SAM" id="MobiDB-lite"/>
    </source>
</evidence>
<dbReference type="Pfam" id="PF01094">
    <property type="entry name" value="ANF_receptor"/>
    <property type="match status" value="1"/>
</dbReference>
<evidence type="ECO:0000256" key="3">
    <source>
        <dbReference type="ARBA" id="ARBA00022989"/>
    </source>
</evidence>
<name>A0AAW1B933_CROAD</name>
<dbReference type="SUPFAM" id="SSF53822">
    <property type="entry name" value="Periplasmic binding protein-like I"/>
    <property type="match status" value="1"/>
</dbReference>
<keyword evidence="9" id="KW-1185">Reference proteome</keyword>